<name>A0ABD6DYG3_9EURY</name>
<dbReference type="InterPro" id="IPR003593">
    <property type="entry name" value="AAA+_ATPase"/>
</dbReference>
<dbReference type="PANTHER" id="PTHR23073">
    <property type="entry name" value="26S PROTEASOME REGULATORY SUBUNIT"/>
    <property type="match status" value="1"/>
</dbReference>
<gene>
    <name evidence="5" type="ORF">ACFSAS_10650</name>
</gene>
<dbReference type="Pfam" id="PF22977">
    <property type="entry name" value="WHD"/>
    <property type="match status" value="1"/>
</dbReference>
<keyword evidence="2" id="KW-0547">Nucleotide-binding</keyword>
<dbReference type="Gene3D" id="3.40.50.300">
    <property type="entry name" value="P-loop containing nucleotide triphosphate hydrolases"/>
    <property type="match status" value="1"/>
</dbReference>
<dbReference type="GO" id="GO:0005524">
    <property type="term" value="F:ATP binding"/>
    <property type="evidence" value="ECO:0007669"/>
    <property type="project" value="UniProtKB-KW"/>
</dbReference>
<dbReference type="Proteomes" id="UP001597092">
    <property type="component" value="Unassembled WGS sequence"/>
</dbReference>
<organism evidence="5 6">
    <name type="scientific">Halobellus litoreus</name>
    <dbReference type="NCBI Taxonomy" id="755310"/>
    <lineage>
        <taxon>Archaea</taxon>
        <taxon>Methanobacteriati</taxon>
        <taxon>Methanobacteriota</taxon>
        <taxon>Stenosarchaea group</taxon>
        <taxon>Halobacteria</taxon>
        <taxon>Halobacteriales</taxon>
        <taxon>Haloferacaceae</taxon>
        <taxon>Halobellus</taxon>
    </lineage>
</organism>
<dbReference type="SUPFAM" id="SSF52540">
    <property type="entry name" value="P-loop containing nucleoside triphosphate hydrolases"/>
    <property type="match status" value="2"/>
</dbReference>
<dbReference type="RefSeq" id="WP_256308696.1">
    <property type="nucleotide sequence ID" value="NZ_JANHAW010000003.1"/>
</dbReference>
<evidence type="ECO:0000256" key="2">
    <source>
        <dbReference type="ARBA" id="ARBA00022741"/>
    </source>
</evidence>
<protein>
    <submittedName>
        <fullName evidence="5">ATP-binding protein</fullName>
    </submittedName>
</protein>
<sequence>MTTASDATGESRDPYSDTRAHLLDELTRLDHLLRRYLRQWRAADGDGDGHGLYVSDAEVDRILGGSRERIPATAEADGETERGAELRRAIDDRVAATPAAETDLRLRSLVERFVLTGPHVDALMVAVAPEFDLDYEKVYAYLQDDLTRKRPTVGLILRILGSTRRERVDARHLLSDDSALVSAGLVRRRPPEPGAPLLAHQVTVDRRVVSFLLGGDSPDPALADCTEVLVPATAAAELPLDEPVRQKVANLALAPDSTPVMQYVYGPYGVGRDAAVEALCAEVDRPLVRVDATRLRRSADDAVDRVIREARLRDGLVHLTNCHLLDGGDATALARELSGFSYHVFLSGETEWRPPKDVDTHDIRAFSLPRPGYARRKELWDRRADALPSDLDTADLAATFALTAGQIADAIADAERGGRVTADAIYRGCRAQSRETLGSLARLTQPTDGWDDIVLPADERQQLREVAAHVAHRGTVYADWGFDDRFSLGNGLNVLFSGPSGTGKTMAAGIIANEAGLDMYKIDLASVVSKYIGETEEHLKRVFDEAEHSDAILFFDEADALFGERSEVSDSHDRYANIEVSYLLQRMEEHDGAVILTTNLAENIDDAFRRRINLSVEFPKPEFDARYAIWRSIFPDETPVGDLDYRFLASFDLTGGNIKNVALTAAFLAADEGSSVEMRHVVRAVRRELQKTGRLVNPAVFGEYRELV</sequence>
<dbReference type="InterPro" id="IPR054472">
    <property type="entry name" value="WHD"/>
</dbReference>
<dbReference type="SMART" id="SM00382">
    <property type="entry name" value="AAA"/>
    <property type="match status" value="1"/>
</dbReference>
<comment type="caution">
    <text evidence="5">The sequence shown here is derived from an EMBL/GenBank/DDBJ whole genome shotgun (WGS) entry which is preliminary data.</text>
</comment>
<keyword evidence="3 5" id="KW-0067">ATP-binding</keyword>
<dbReference type="InterPro" id="IPR050221">
    <property type="entry name" value="26S_Proteasome_ATPase"/>
</dbReference>
<dbReference type="EMBL" id="JBHUDP010000003">
    <property type="protein sequence ID" value="MFD1686070.1"/>
    <property type="molecule type" value="Genomic_DNA"/>
</dbReference>
<dbReference type="AlphaFoldDB" id="A0ABD6DYG3"/>
<keyword evidence="6" id="KW-1185">Reference proteome</keyword>
<feature type="domain" description="AAA+ ATPase" evidence="4">
    <location>
        <begin position="490"/>
        <end position="622"/>
    </location>
</feature>
<evidence type="ECO:0000256" key="1">
    <source>
        <dbReference type="ARBA" id="ARBA00006914"/>
    </source>
</evidence>
<accession>A0ABD6DYG3</accession>
<reference evidence="5 6" key="1">
    <citation type="journal article" date="2019" name="Int. J. Syst. Evol. Microbiol.">
        <title>The Global Catalogue of Microorganisms (GCM) 10K type strain sequencing project: providing services to taxonomists for standard genome sequencing and annotation.</title>
        <authorList>
            <consortium name="The Broad Institute Genomics Platform"/>
            <consortium name="The Broad Institute Genome Sequencing Center for Infectious Disease"/>
            <person name="Wu L."/>
            <person name="Ma J."/>
        </authorList>
    </citation>
    <scope>NUCLEOTIDE SEQUENCE [LARGE SCALE GENOMIC DNA]</scope>
    <source>
        <strain evidence="5 6">CGMCC 1.10387</strain>
    </source>
</reference>
<evidence type="ECO:0000313" key="5">
    <source>
        <dbReference type="EMBL" id="MFD1686070.1"/>
    </source>
</evidence>
<evidence type="ECO:0000259" key="4">
    <source>
        <dbReference type="SMART" id="SM00382"/>
    </source>
</evidence>
<dbReference type="InterPro" id="IPR003959">
    <property type="entry name" value="ATPase_AAA_core"/>
</dbReference>
<proteinExistence type="inferred from homology"/>
<dbReference type="Pfam" id="PF00004">
    <property type="entry name" value="AAA"/>
    <property type="match status" value="1"/>
</dbReference>
<dbReference type="InterPro" id="IPR027417">
    <property type="entry name" value="P-loop_NTPase"/>
</dbReference>
<comment type="similarity">
    <text evidence="1">Belongs to the AAA ATPase family.</text>
</comment>
<evidence type="ECO:0000256" key="3">
    <source>
        <dbReference type="ARBA" id="ARBA00022840"/>
    </source>
</evidence>
<evidence type="ECO:0000313" key="6">
    <source>
        <dbReference type="Proteomes" id="UP001597092"/>
    </source>
</evidence>
<dbReference type="CDD" id="cd19481">
    <property type="entry name" value="RecA-like_protease"/>
    <property type="match status" value="1"/>
</dbReference>